<dbReference type="Pfam" id="PF08448">
    <property type="entry name" value="PAS_4"/>
    <property type="match status" value="1"/>
</dbReference>
<dbReference type="OrthoDB" id="3272385at2"/>
<dbReference type="SMART" id="SM00387">
    <property type="entry name" value="HATPase_c"/>
    <property type="match status" value="1"/>
</dbReference>
<dbReference type="Pfam" id="PF00512">
    <property type="entry name" value="HisKA"/>
    <property type="match status" value="1"/>
</dbReference>
<dbReference type="SUPFAM" id="SSF55874">
    <property type="entry name" value="ATPase domain of HSP90 chaperone/DNA topoisomerase II/histidine kinase"/>
    <property type="match status" value="1"/>
</dbReference>
<dbReference type="SMART" id="SM00448">
    <property type="entry name" value="REC"/>
    <property type="match status" value="1"/>
</dbReference>
<feature type="domain" description="Histidine kinase" evidence="9">
    <location>
        <begin position="912"/>
        <end position="1128"/>
    </location>
</feature>
<accession>A0A518H6M8</accession>
<feature type="domain" description="PAS" evidence="11">
    <location>
        <begin position="635"/>
        <end position="685"/>
    </location>
</feature>
<organism evidence="13 14">
    <name type="scientific">Tautonia plasticadhaerens</name>
    <dbReference type="NCBI Taxonomy" id="2527974"/>
    <lineage>
        <taxon>Bacteria</taxon>
        <taxon>Pseudomonadati</taxon>
        <taxon>Planctomycetota</taxon>
        <taxon>Planctomycetia</taxon>
        <taxon>Isosphaerales</taxon>
        <taxon>Isosphaeraceae</taxon>
        <taxon>Tautonia</taxon>
    </lineage>
</organism>
<reference evidence="13 14" key="1">
    <citation type="submission" date="2019-02" db="EMBL/GenBank/DDBJ databases">
        <title>Deep-cultivation of Planctomycetes and their phenomic and genomic characterization uncovers novel biology.</title>
        <authorList>
            <person name="Wiegand S."/>
            <person name="Jogler M."/>
            <person name="Boedeker C."/>
            <person name="Pinto D."/>
            <person name="Vollmers J."/>
            <person name="Rivas-Marin E."/>
            <person name="Kohn T."/>
            <person name="Peeters S.H."/>
            <person name="Heuer A."/>
            <person name="Rast P."/>
            <person name="Oberbeckmann S."/>
            <person name="Bunk B."/>
            <person name="Jeske O."/>
            <person name="Meyerdierks A."/>
            <person name="Storesund J.E."/>
            <person name="Kallscheuer N."/>
            <person name="Luecker S."/>
            <person name="Lage O.M."/>
            <person name="Pohl T."/>
            <person name="Merkel B.J."/>
            <person name="Hornburger P."/>
            <person name="Mueller R.-W."/>
            <person name="Bruemmer F."/>
            <person name="Labrenz M."/>
            <person name="Spormann A.M."/>
            <person name="Op den Camp H."/>
            <person name="Overmann J."/>
            <person name="Amann R."/>
            <person name="Jetten M.S.M."/>
            <person name="Mascher T."/>
            <person name="Medema M.H."/>
            <person name="Devos D.P."/>
            <person name="Kaster A.-K."/>
            <person name="Ovreas L."/>
            <person name="Rohde M."/>
            <person name="Galperin M.Y."/>
            <person name="Jogler C."/>
        </authorList>
    </citation>
    <scope>NUCLEOTIDE SEQUENCE [LARGE SCALE GENOMIC DNA]</scope>
    <source>
        <strain evidence="13 14">ElP</strain>
    </source>
</reference>
<dbReference type="InterPro" id="IPR036890">
    <property type="entry name" value="HATPase_C_sf"/>
</dbReference>
<dbReference type="SMART" id="SM00086">
    <property type="entry name" value="PAC"/>
    <property type="match status" value="6"/>
</dbReference>
<feature type="domain" description="PAS" evidence="11">
    <location>
        <begin position="509"/>
        <end position="579"/>
    </location>
</feature>
<proteinExistence type="predicted"/>
<feature type="region of interest" description="Disordered" evidence="7">
    <location>
        <begin position="1107"/>
        <end position="1149"/>
    </location>
</feature>
<feature type="domain" description="PAC" evidence="12">
    <location>
        <begin position="203"/>
        <end position="253"/>
    </location>
</feature>
<keyword evidence="8" id="KW-1133">Transmembrane helix</keyword>
<dbReference type="CDD" id="cd00130">
    <property type="entry name" value="PAS"/>
    <property type="match status" value="5"/>
</dbReference>
<dbReference type="SUPFAM" id="SSF55785">
    <property type="entry name" value="PYP-like sensor domain (PAS domain)"/>
    <property type="match status" value="6"/>
</dbReference>
<dbReference type="PROSITE" id="PS50109">
    <property type="entry name" value="HIS_KIN"/>
    <property type="match status" value="1"/>
</dbReference>
<dbReference type="EMBL" id="CP036426">
    <property type="protein sequence ID" value="QDV36527.1"/>
    <property type="molecule type" value="Genomic_DNA"/>
</dbReference>
<feature type="domain" description="PAS" evidence="11">
    <location>
        <begin position="135"/>
        <end position="175"/>
    </location>
</feature>
<feature type="domain" description="PAC" evidence="12">
    <location>
        <begin position="713"/>
        <end position="768"/>
    </location>
</feature>
<dbReference type="Gene3D" id="3.30.450.20">
    <property type="entry name" value="PAS domain"/>
    <property type="match status" value="6"/>
</dbReference>
<evidence type="ECO:0000256" key="2">
    <source>
        <dbReference type="ARBA" id="ARBA00012438"/>
    </source>
</evidence>
<keyword evidence="5" id="KW-0418">Kinase</keyword>
<keyword evidence="4 13" id="KW-0808">Transferase</keyword>
<keyword evidence="8" id="KW-0812">Transmembrane</keyword>
<dbReference type="CDD" id="cd00082">
    <property type="entry name" value="HisKA"/>
    <property type="match status" value="1"/>
</dbReference>
<dbReference type="InterPro" id="IPR005467">
    <property type="entry name" value="His_kinase_dom"/>
</dbReference>
<dbReference type="PROSITE" id="PS50110">
    <property type="entry name" value="RESPONSE_REGULATORY"/>
    <property type="match status" value="1"/>
</dbReference>
<dbReference type="InterPro" id="IPR035965">
    <property type="entry name" value="PAS-like_dom_sf"/>
</dbReference>
<feature type="domain" description="PAC" evidence="12">
    <location>
        <begin position="582"/>
        <end position="634"/>
    </location>
</feature>
<feature type="modified residue" description="4-aspartylphosphate" evidence="6">
    <location>
        <position position="1203"/>
    </location>
</feature>
<feature type="domain" description="PAC" evidence="12">
    <location>
        <begin position="328"/>
        <end position="380"/>
    </location>
</feature>
<dbReference type="PROSITE" id="PS50113">
    <property type="entry name" value="PAC"/>
    <property type="match status" value="5"/>
</dbReference>
<dbReference type="Gene3D" id="3.40.50.2300">
    <property type="match status" value="1"/>
</dbReference>
<dbReference type="FunFam" id="3.30.565.10:FF:000006">
    <property type="entry name" value="Sensor histidine kinase WalK"/>
    <property type="match status" value="1"/>
</dbReference>
<evidence type="ECO:0000259" key="10">
    <source>
        <dbReference type="PROSITE" id="PS50110"/>
    </source>
</evidence>
<dbReference type="SMART" id="SM00091">
    <property type="entry name" value="PAS"/>
    <property type="match status" value="6"/>
</dbReference>
<dbReference type="InterPro" id="IPR052162">
    <property type="entry name" value="Sensor_kinase/Photoreceptor"/>
</dbReference>
<evidence type="ECO:0000259" key="11">
    <source>
        <dbReference type="PROSITE" id="PS50112"/>
    </source>
</evidence>
<evidence type="ECO:0000256" key="1">
    <source>
        <dbReference type="ARBA" id="ARBA00000085"/>
    </source>
</evidence>
<dbReference type="CDD" id="cd17580">
    <property type="entry name" value="REC_2_DhkD-like"/>
    <property type="match status" value="1"/>
</dbReference>
<dbReference type="PRINTS" id="PR00344">
    <property type="entry name" value="BCTRLSENSOR"/>
</dbReference>
<dbReference type="Gene3D" id="1.10.287.130">
    <property type="match status" value="1"/>
</dbReference>
<dbReference type="SMART" id="SM00388">
    <property type="entry name" value="HisKA"/>
    <property type="match status" value="1"/>
</dbReference>
<dbReference type="InterPro" id="IPR004358">
    <property type="entry name" value="Sig_transdc_His_kin-like_C"/>
</dbReference>
<evidence type="ECO:0000313" key="13">
    <source>
        <dbReference type="EMBL" id="QDV36527.1"/>
    </source>
</evidence>
<dbReference type="RefSeq" id="WP_145272930.1">
    <property type="nucleotide sequence ID" value="NZ_CP036426.1"/>
</dbReference>
<dbReference type="FunFam" id="3.30.450.20:FF:000099">
    <property type="entry name" value="Sensory box sensor histidine kinase"/>
    <property type="match status" value="1"/>
</dbReference>
<sequence length="1278" mass="140439">MSQPSRPTLARYGGAILAVLLATVARLALRPALGAQYPFGIYVVAVALAAWLCGTGPAVLALASGGLLGLTLSLSHSGMGALPEGALLTRVGLYLVLGVGAIRIGRAFRAVRLRLEREAEGRRRAEGHLALQALVLESMTEGVSIADEDGTIVYTNPAEDRLFGYGPGELVGRHLGSRNDGPPEEGARFVAGAIERLKAEGSWSGEWRSRRKDGTPFWAFARITEITRDGRRYRVCVQEDVTGRKAAEAALREREGQLRQLADSMPQIVWTATAAGAVDSFNGRWFEYTGMTPEASLARDGWREAVHPDDQARLDAMRASAVGEGELFDAEVRLRRADGAYRWHLVRSAPARDEDGRVTRRFGTATDIDDRRRSEEALRRGEERLRLALEAGRMGTWDWDIGTGRVEWSDNLPEIHGLPSGGFDGTMEGFRLLIHPEDRGRVEAAVAASIEGRSGYEVEFRVLRPDGSVGWMSGNGKVYDDGGGRPSRMIGVGMDITGRKLAEERLRASEAQYRAVYDQATVGIAEVDLAGRFLRANDRYCAIVGYGAEELIGLRFHDITHPDDPPANLERFGRVAEGPSSYTIEKRYVRKDGTTVWCRAAVSLIRDGGERPERVVAVVEDVTERRRAEAALLESEGRFRGLMEQAPFSVQVLDPDGRTLAVNRAWEDLWGLTLDRIADYNVLADAQLEAKGVLPLIRRAFDGQPARIPAIEYDPNETIPGRTRHGDPRRWVAAVAYPLKDPAGRVREVVLVHDDITDRMRAEEVAERRAAELDAVIDSIPDAVYVGTAEGMTKCNANALEMLGFTSPADLRRGIADLMGEISVRWPGSGEPLKPEELQFARALRGETVIEEVVIRRVDRDEDVHVRVAAAPVLLNGKIAGAVAVNSDVTERRRFEEQLRDADRRKDDFLATLAHELRNPLAPIRTALHLMREPDDGGHERVRAMAERQVVHLARLIDDLMDVARISKGRLELHREVVDLNTVVRQAVETARPQLDDRGHRLSVSLPGGPIRLEADPTRLEQVFWNLLNNAAKYTGPGGRIDLTAEAEGSQVLVRVKDTGIGIEPAMLPRLFQMFVQLGEHRDHSQGGLGIGLGLVRTLVELHGGSISANSEGPGRGSEFLVRLPVSPGATPEPARPKGGRNDDDEGPLPRRRILIVDDNVDAAVVMARVLARIHGQEVEVAHDGPSALEVAARFRPEVVLLDIGLPGMDGHEVARRLRGLPEFERTPLVALTGWGQEADRRRSREAGFDHHLVKPVDPDHLVELLRNIVPRPTSPDG</sequence>
<name>A0A518H6M8_9BACT</name>
<dbReference type="InterPro" id="IPR003661">
    <property type="entry name" value="HisK_dim/P_dom"/>
</dbReference>
<dbReference type="GO" id="GO:0000155">
    <property type="term" value="F:phosphorelay sensor kinase activity"/>
    <property type="evidence" value="ECO:0007669"/>
    <property type="project" value="InterPro"/>
</dbReference>
<evidence type="ECO:0000256" key="4">
    <source>
        <dbReference type="ARBA" id="ARBA00022679"/>
    </source>
</evidence>
<gene>
    <name evidence="13" type="primary">arcB_3</name>
    <name evidence="13" type="ORF">ElP_44530</name>
</gene>
<dbReference type="EC" id="2.7.13.3" evidence="2"/>
<feature type="domain" description="Response regulatory" evidence="10">
    <location>
        <begin position="1153"/>
        <end position="1270"/>
    </location>
</feature>
<keyword evidence="3 6" id="KW-0597">Phosphoprotein</keyword>
<dbReference type="Proteomes" id="UP000317835">
    <property type="component" value="Chromosome"/>
</dbReference>
<dbReference type="InterPro" id="IPR000014">
    <property type="entry name" value="PAS"/>
</dbReference>
<dbReference type="InterPro" id="IPR011006">
    <property type="entry name" value="CheY-like_superfamily"/>
</dbReference>
<dbReference type="Gene3D" id="3.30.565.10">
    <property type="entry name" value="Histidine kinase-like ATPase, C-terminal domain"/>
    <property type="match status" value="1"/>
</dbReference>
<feature type="transmembrane region" description="Helical" evidence="8">
    <location>
        <begin position="41"/>
        <end position="67"/>
    </location>
</feature>
<dbReference type="Gene3D" id="2.10.70.100">
    <property type="match status" value="1"/>
</dbReference>
<dbReference type="InterPro" id="IPR003594">
    <property type="entry name" value="HATPase_dom"/>
</dbReference>
<evidence type="ECO:0000256" key="8">
    <source>
        <dbReference type="SAM" id="Phobius"/>
    </source>
</evidence>
<keyword evidence="14" id="KW-1185">Reference proteome</keyword>
<dbReference type="NCBIfam" id="TIGR00229">
    <property type="entry name" value="sensory_box"/>
    <property type="match status" value="5"/>
</dbReference>
<dbReference type="PANTHER" id="PTHR43304">
    <property type="entry name" value="PHYTOCHROME-LIKE PROTEIN CPH1"/>
    <property type="match status" value="1"/>
</dbReference>
<feature type="transmembrane region" description="Helical" evidence="8">
    <location>
        <begin position="12"/>
        <end position="29"/>
    </location>
</feature>
<evidence type="ECO:0000256" key="5">
    <source>
        <dbReference type="ARBA" id="ARBA00022777"/>
    </source>
</evidence>
<dbReference type="InterPro" id="IPR013656">
    <property type="entry name" value="PAS_4"/>
</dbReference>
<dbReference type="SUPFAM" id="SSF52172">
    <property type="entry name" value="CheY-like"/>
    <property type="match status" value="1"/>
</dbReference>
<dbReference type="InterPro" id="IPR036097">
    <property type="entry name" value="HisK_dim/P_sf"/>
</dbReference>
<keyword evidence="8" id="KW-0472">Membrane</keyword>
<dbReference type="Pfam" id="PF00072">
    <property type="entry name" value="Response_reg"/>
    <property type="match status" value="1"/>
</dbReference>
<dbReference type="InterPro" id="IPR001789">
    <property type="entry name" value="Sig_transdc_resp-reg_receiver"/>
</dbReference>
<dbReference type="AlphaFoldDB" id="A0A518H6M8"/>
<dbReference type="Pfam" id="PF08447">
    <property type="entry name" value="PAS_3"/>
    <property type="match status" value="3"/>
</dbReference>
<protein>
    <recommendedName>
        <fullName evidence="2">histidine kinase</fullName>
        <ecNumber evidence="2">2.7.13.3</ecNumber>
    </recommendedName>
</protein>
<dbReference type="Gene3D" id="1.20.120.620">
    <property type="entry name" value="Backbone structure of the membrane domain of e. Coli histidine kinase receptor kdpd"/>
    <property type="match status" value="1"/>
</dbReference>
<feature type="domain" description="PAC" evidence="12">
    <location>
        <begin position="456"/>
        <end position="508"/>
    </location>
</feature>
<dbReference type="InterPro" id="IPR000700">
    <property type="entry name" value="PAS-assoc_C"/>
</dbReference>
<evidence type="ECO:0000256" key="3">
    <source>
        <dbReference type="ARBA" id="ARBA00022553"/>
    </source>
</evidence>
<dbReference type="InterPro" id="IPR038318">
    <property type="entry name" value="KdpD_sf"/>
</dbReference>
<feature type="domain" description="PAS" evidence="11">
    <location>
        <begin position="254"/>
        <end position="325"/>
    </location>
</feature>
<dbReference type="InterPro" id="IPR001610">
    <property type="entry name" value="PAC"/>
</dbReference>
<evidence type="ECO:0000259" key="12">
    <source>
        <dbReference type="PROSITE" id="PS50113"/>
    </source>
</evidence>
<evidence type="ECO:0000313" key="14">
    <source>
        <dbReference type="Proteomes" id="UP000317835"/>
    </source>
</evidence>
<dbReference type="PANTHER" id="PTHR43304:SF1">
    <property type="entry name" value="PAC DOMAIN-CONTAINING PROTEIN"/>
    <property type="match status" value="1"/>
</dbReference>
<dbReference type="PROSITE" id="PS50112">
    <property type="entry name" value="PAS"/>
    <property type="match status" value="5"/>
</dbReference>
<dbReference type="InterPro" id="IPR013655">
    <property type="entry name" value="PAS_fold_3"/>
</dbReference>
<dbReference type="KEGG" id="tpla:ElP_44530"/>
<evidence type="ECO:0000256" key="6">
    <source>
        <dbReference type="PROSITE-ProRule" id="PRU00169"/>
    </source>
</evidence>
<evidence type="ECO:0000256" key="7">
    <source>
        <dbReference type="SAM" id="MobiDB-lite"/>
    </source>
</evidence>
<dbReference type="Pfam" id="PF02518">
    <property type="entry name" value="HATPase_c"/>
    <property type="match status" value="1"/>
</dbReference>
<dbReference type="SUPFAM" id="SSF47384">
    <property type="entry name" value="Homodimeric domain of signal transducing histidine kinase"/>
    <property type="match status" value="1"/>
</dbReference>
<dbReference type="Pfam" id="PF13426">
    <property type="entry name" value="PAS_9"/>
    <property type="match status" value="2"/>
</dbReference>
<comment type="catalytic activity">
    <reaction evidence="1">
        <text>ATP + protein L-histidine = ADP + protein N-phospho-L-histidine.</text>
        <dbReference type="EC" id="2.7.13.3"/>
    </reaction>
</comment>
<evidence type="ECO:0000259" key="9">
    <source>
        <dbReference type="PROSITE" id="PS50109"/>
    </source>
</evidence>
<feature type="domain" description="PAS" evidence="11">
    <location>
        <begin position="381"/>
        <end position="453"/>
    </location>
</feature>